<dbReference type="InterPro" id="IPR051579">
    <property type="entry name" value="DDR_Transcriptional_Reg"/>
</dbReference>
<evidence type="ECO:0000313" key="7">
    <source>
        <dbReference type="Proteomes" id="UP000813462"/>
    </source>
</evidence>
<dbReference type="SUPFAM" id="SSF52113">
    <property type="entry name" value="BRCT domain"/>
    <property type="match status" value="1"/>
</dbReference>
<dbReference type="PROSITE" id="PS50172">
    <property type="entry name" value="BRCT"/>
    <property type="match status" value="1"/>
</dbReference>
<evidence type="ECO:0000259" key="5">
    <source>
        <dbReference type="PROSITE" id="PS50172"/>
    </source>
</evidence>
<comment type="subcellular location">
    <subcellularLocation>
        <location evidence="1">Nucleus</location>
    </subcellularLocation>
</comment>
<protein>
    <recommendedName>
        <fullName evidence="5">BRCT domain-containing protein</fullName>
    </recommendedName>
</protein>
<dbReference type="GO" id="GO:0005634">
    <property type="term" value="C:nucleus"/>
    <property type="evidence" value="ECO:0007669"/>
    <property type="project" value="UniProtKB-SubCell"/>
</dbReference>
<organism evidence="6 7">
    <name type="scientific">Ziziphus jujuba var. spinosa</name>
    <dbReference type="NCBI Taxonomy" id="714518"/>
    <lineage>
        <taxon>Eukaryota</taxon>
        <taxon>Viridiplantae</taxon>
        <taxon>Streptophyta</taxon>
        <taxon>Embryophyta</taxon>
        <taxon>Tracheophyta</taxon>
        <taxon>Spermatophyta</taxon>
        <taxon>Magnoliopsida</taxon>
        <taxon>eudicotyledons</taxon>
        <taxon>Gunneridae</taxon>
        <taxon>Pentapetalae</taxon>
        <taxon>rosids</taxon>
        <taxon>fabids</taxon>
        <taxon>Rosales</taxon>
        <taxon>Rhamnaceae</taxon>
        <taxon>Paliureae</taxon>
        <taxon>Ziziphus</taxon>
    </lineage>
</organism>
<evidence type="ECO:0000256" key="4">
    <source>
        <dbReference type="SAM" id="MobiDB-lite"/>
    </source>
</evidence>
<dbReference type="CDD" id="cd18432">
    <property type="entry name" value="BRCT_PAXIP1_rpt6_like"/>
    <property type="match status" value="1"/>
</dbReference>
<gene>
    <name evidence="6" type="ORF">FEM48_Zijuj09G0031000</name>
</gene>
<dbReference type="Pfam" id="PF16770">
    <property type="entry name" value="RTT107_BRCT_5"/>
    <property type="match status" value="1"/>
</dbReference>
<dbReference type="Pfam" id="PF16589">
    <property type="entry name" value="BRCT_2"/>
    <property type="match status" value="1"/>
</dbReference>
<dbReference type="PANTHER" id="PTHR23196:SF32">
    <property type="entry name" value="BRCT DOMAIN-CONTAINING DNA REPAIR PROTEIN"/>
    <property type="match status" value="1"/>
</dbReference>
<dbReference type="SMART" id="SM00292">
    <property type="entry name" value="BRCT"/>
    <property type="match status" value="1"/>
</dbReference>
<proteinExistence type="predicted"/>
<reference evidence="6" key="1">
    <citation type="journal article" date="2021" name="Front. Plant Sci.">
        <title>Chromosome-Scale Genome Assembly for Chinese Sour Jujube and Insights Into Its Genome Evolution and Domestication Signature.</title>
        <authorList>
            <person name="Shen L.-Y."/>
            <person name="Luo H."/>
            <person name="Wang X.-L."/>
            <person name="Wang X.-M."/>
            <person name="Qiu X.-J."/>
            <person name="Liu H."/>
            <person name="Zhou S.-S."/>
            <person name="Jia K.-H."/>
            <person name="Nie S."/>
            <person name="Bao Y.-T."/>
            <person name="Zhang R.-G."/>
            <person name="Yun Q.-Z."/>
            <person name="Chai Y.-H."/>
            <person name="Lu J.-Y."/>
            <person name="Li Y."/>
            <person name="Zhao S.-W."/>
            <person name="Mao J.-F."/>
            <person name="Jia S.-G."/>
            <person name="Mao Y.-M."/>
        </authorList>
    </citation>
    <scope>NUCLEOTIDE SEQUENCE</scope>
    <source>
        <strain evidence="6">AT0</strain>
        <tissue evidence="6">Leaf</tissue>
    </source>
</reference>
<sequence length="854" mass="94584">MAVDSQSHPFSSPSGFQIKDGDENGDWSRFQDTVAIDSPLAETSLDNLDFDTEPVQGSSGWACAYDEQVVLDSDDEETNGTRPKNITVAGKGIQGCGLDFQLRKLANQKVMNSQAYACDQSCEGQCSLACVSHGVVTVRNGVSAEELEEQVDSKSTEKQSKVSAARTATFDMYDIGFDTQMAAEAIEVLACGHTIGCSPADAYQGQDTTVNNLVRGFTEERDYIGKIAKNAKRKKRSARISRGSSIPAKEQSQFLELGSELAPKMQGKRFKLFGETQLCCSNSAKENESSGRRSLRPIIKQRKAEGDLRRKKLRVFGNNTSSSIPLGNGQFKGHSVIVSPGAHQSKQSGLRGRLKRSEGQSVNPGERMMDILENGMLVYRRRRSCLISSAGEKFCKVDYASEEVHKRKLTNFSNLENIWDCTRRKRTRRTIPNHSSGTNSLNALFRLVDGKDSKLQYQERMGGDSDMKGKAELSSCTSPCVPWNSSKDGSNGSFLGQNSDKPSSAGSTIRARAKTNMRVSLLDPALYQVSMRSDKDSTSPADGVESKCMSVSVSNMTLEPSDSECATTFSSKSGKNAESSNFMGYNYHKKPCNRNVPKSSLLRELIRLGVPESIPALSWKDVRRKKDLAHVRVLFSQHLEDDTIKQQKKIVSRLGISIASNSMNATHFIANKFVRTRNMLEAIALGKPVVTHLWLESCAQASCFIDEKNYILRDAKKEKEIGFSMPVTLTRANQHPLLQNTRRLHDNGLLSHVDGLRVFITPNIKPDKETITNLVKAVHGEPVEKVQITDLKDQGIPYDLFILSCIDDEAICLPFVEKGASAYSSELLLNGIVTQKLEYERHQLFTKEERRYCS</sequence>
<dbReference type="AlphaFoldDB" id="A0A978UQJ2"/>
<feature type="compositionally biased region" description="Polar residues" evidence="4">
    <location>
        <begin position="1"/>
        <end position="15"/>
    </location>
</feature>
<dbReference type="CDD" id="cd17744">
    <property type="entry name" value="BRCT_MDC1_rpt1"/>
    <property type="match status" value="1"/>
</dbReference>
<name>A0A978UQJ2_ZIZJJ</name>
<dbReference type="EMBL" id="JAEACU010000009">
    <property type="protein sequence ID" value="KAH7517142.1"/>
    <property type="molecule type" value="Genomic_DNA"/>
</dbReference>
<accession>A0A978UQJ2</accession>
<feature type="region of interest" description="Disordered" evidence="4">
    <location>
        <begin position="342"/>
        <end position="362"/>
    </location>
</feature>
<dbReference type="GO" id="GO:0006974">
    <property type="term" value="P:DNA damage response"/>
    <property type="evidence" value="ECO:0007669"/>
    <property type="project" value="UniProtKB-KW"/>
</dbReference>
<evidence type="ECO:0000256" key="2">
    <source>
        <dbReference type="ARBA" id="ARBA00022763"/>
    </source>
</evidence>
<feature type="region of interest" description="Disordered" evidence="4">
    <location>
        <begin position="488"/>
        <end position="512"/>
    </location>
</feature>
<evidence type="ECO:0000313" key="6">
    <source>
        <dbReference type="EMBL" id="KAH7517142.1"/>
    </source>
</evidence>
<feature type="compositionally biased region" description="Polar residues" evidence="4">
    <location>
        <begin position="488"/>
        <end position="507"/>
    </location>
</feature>
<feature type="region of interest" description="Disordered" evidence="4">
    <location>
        <begin position="283"/>
        <end position="303"/>
    </location>
</feature>
<dbReference type="Gene3D" id="3.40.50.10190">
    <property type="entry name" value="BRCT domain"/>
    <property type="match status" value="2"/>
</dbReference>
<dbReference type="InterPro" id="IPR001357">
    <property type="entry name" value="BRCT_dom"/>
</dbReference>
<comment type="caution">
    <text evidence="6">The sequence shown here is derived from an EMBL/GenBank/DDBJ whole genome shotgun (WGS) entry which is preliminary data.</text>
</comment>
<evidence type="ECO:0000256" key="3">
    <source>
        <dbReference type="ARBA" id="ARBA00023242"/>
    </source>
</evidence>
<dbReference type="Proteomes" id="UP000813462">
    <property type="component" value="Unassembled WGS sequence"/>
</dbReference>
<dbReference type="PANTHER" id="PTHR23196">
    <property type="entry name" value="PAX TRANSCRIPTION ACTIVATION DOMAIN INTERACTING PROTEIN"/>
    <property type="match status" value="1"/>
</dbReference>
<dbReference type="InterPro" id="IPR036420">
    <property type="entry name" value="BRCT_dom_sf"/>
</dbReference>
<feature type="region of interest" description="Disordered" evidence="4">
    <location>
        <begin position="1"/>
        <end position="30"/>
    </location>
</feature>
<keyword evidence="2" id="KW-0227">DNA damage</keyword>
<keyword evidence="3" id="KW-0539">Nucleus</keyword>
<feature type="domain" description="BRCT" evidence="5">
    <location>
        <begin position="623"/>
        <end position="712"/>
    </location>
</feature>
<evidence type="ECO:0000256" key="1">
    <source>
        <dbReference type="ARBA" id="ARBA00004123"/>
    </source>
</evidence>